<evidence type="ECO:0000313" key="7">
    <source>
        <dbReference type="EMBL" id="WNF24985.1"/>
    </source>
</evidence>
<reference evidence="7 8" key="1">
    <citation type="submission" date="2023-09" db="EMBL/GenBank/DDBJ databases">
        <title>Microbial mechanism of fulvic acid promoting antimony reduction mineralization in rice fields.</title>
        <authorList>
            <person name="Chen G."/>
            <person name="Lan J."/>
        </authorList>
    </citation>
    <scope>NUCLEOTIDE SEQUENCE [LARGE SCALE GENOMIC DNA]</scope>
    <source>
        <strain evidence="7 8">PS1</strain>
    </source>
</reference>
<dbReference type="NCBIfam" id="TIGR00790">
    <property type="entry name" value="fnt"/>
    <property type="match status" value="1"/>
</dbReference>
<dbReference type="InterPro" id="IPR023271">
    <property type="entry name" value="Aquaporin-like"/>
</dbReference>
<feature type="transmembrane region" description="Helical" evidence="6">
    <location>
        <begin position="155"/>
        <end position="177"/>
    </location>
</feature>
<feature type="transmembrane region" description="Helical" evidence="6">
    <location>
        <begin position="109"/>
        <end position="128"/>
    </location>
</feature>
<keyword evidence="3 6" id="KW-1133">Transmembrane helix</keyword>
<dbReference type="Proteomes" id="UP001303324">
    <property type="component" value="Chromosome"/>
</dbReference>
<organism evidence="7 8">
    <name type="scientific">Mesobacillus jeotgali</name>
    <dbReference type="NCBI Taxonomy" id="129985"/>
    <lineage>
        <taxon>Bacteria</taxon>
        <taxon>Bacillati</taxon>
        <taxon>Bacillota</taxon>
        <taxon>Bacilli</taxon>
        <taxon>Bacillales</taxon>
        <taxon>Bacillaceae</taxon>
        <taxon>Mesobacillus</taxon>
    </lineage>
</organism>
<evidence type="ECO:0000256" key="4">
    <source>
        <dbReference type="ARBA" id="ARBA00023136"/>
    </source>
</evidence>
<feature type="transmembrane region" description="Helical" evidence="6">
    <location>
        <begin position="229"/>
        <end position="252"/>
    </location>
</feature>
<dbReference type="RefSeq" id="WP_311076077.1">
    <property type="nucleotide sequence ID" value="NZ_CP134494.1"/>
</dbReference>
<keyword evidence="8" id="KW-1185">Reference proteome</keyword>
<sequence>MAYHPPYKIAQLTVEHGQKKAHLPFSSILVLGFLGGAFISLGYLLDIRVIASLPEEWGTLSSLIGAAVFPVGLILIIIAGGELLTGNMMAVSMAYLAKRISLGMLLKNWFWITLFNFLGALFVAYFFGQVAELTSTGPYLDKTVAIAGGKLDHGFMASLVSAIGCNWLVGLAVWLSYGAEDIGGKILAIWFPIMAFVAIGFQHVVANMFVIPAAIFSGYYSWSDFIRNFIPVFIGNAIGGTVFVSVFYWIAYRGTLETGTRKETKRRPNQSGTNRHGLTRVGLRRQVNE</sequence>
<evidence type="ECO:0000256" key="5">
    <source>
        <dbReference type="ARBA" id="ARBA00049660"/>
    </source>
</evidence>
<keyword evidence="2 6" id="KW-0812">Transmembrane</keyword>
<proteinExistence type="inferred from homology"/>
<evidence type="ECO:0000256" key="2">
    <source>
        <dbReference type="ARBA" id="ARBA00022692"/>
    </source>
</evidence>
<name>A0ABY9VQP8_9BACI</name>
<evidence type="ECO:0000256" key="1">
    <source>
        <dbReference type="ARBA" id="ARBA00004141"/>
    </source>
</evidence>
<dbReference type="InterPro" id="IPR000292">
    <property type="entry name" value="For/NO2_transpt"/>
</dbReference>
<keyword evidence="4 6" id="KW-0472">Membrane</keyword>
<comment type="subcellular location">
    <subcellularLocation>
        <location evidence="1">Membrane</location>
        <topology evidence="1">Multi-pass membrane protein</topology>
    </subcellularLocation>
</comment>
<dbReference type="PANTHER" id="PTHR30520:SF6">
    <property type="entry name" value="FORMATE_NITRATE FAMILY TRANSPORTER (EUROFUNG)"/>
    <property type="match status" value="1"/>
</dbReference>
<feature type="transmembrane region" description="Helical" evidence="6">
    <location>
        <begin position="21"/>
        <end position="44"/>
    </location>
</feature>
<accession>A0ABY9VQP8</accession>
<feature type="transmembrane region" description="Helical" evidence="6">
    <location>
        <begin position="64"/>
        <end position="97"/>
    </location>
</feature>
<dbReference type="Gene3D" id="1.20.1080.10">
    <property type="entry name" value="Glycerol uptake facilitator protein"/>
    <property type="match status" value="1"/>
</dbReference>
<evidence type="ECO:0000313" key="8">
    <source>
        <dbReference type="Proteomes" id="UP001303324"/>
    </source>
</evidence>
<dbReference type="Pfam" id="PF01226">
    <property type="entry name" value="Form_Nir_trans"/>
    <property type="match status" value="1"/>
</dbReference>
<gene>
    <name evidence="7" type="ORF">RH061_11070</name>
</gene>
<dbReference type="EMBL" id="CP134494">
    <property type="protein sequence ID" value="WNF24985.1"/>
    <property type="molecule type" value="Genomic_DNA"/>
</dbReference>
<feature type="transmembrane region" description="Helical" evidence="6">
    <location>
        <begin position="189"/>
        <end position="217"/>
    </location>
</feature>
<dbReference type="PANTHER" id="PTHR30520">
    <property type="entry name" value="FORMATE TRANSPORTER-RELATED"/>
    <property type="match status" value="1"/>
</dbReference>
<comment type="similarity">
    <text evidence="5">Belongs to the FNT transporter (TC 1.A.16) family.</text>
</comment>
<evidence type="ECO:0000256" key="3">
    <source>
        <dbReference type="ARBA" id="ARBA00022989"/>
    </source>
</evidence>
<protein>
    <submittedName>
        <fullName evidence="7">Formate/nitrite transporter family protein</fullName>
    </submittedName>
</protein>
<evidence type="ECO:0000256" key="6">
    <source>
        <dbReference type="SAM" id="Phobius"/>
    </source>
</evidence>